<keyword evidence="4 7" id="KW-0812">Transmembrane</keyword>
<evidence type="ECO:0000256" key="5">
    <source>
        <dbReference type="ARBA" id="ARBA00022989"/>
    </source>
</evidence>
<feature type="transmembrane region" description="Helical" evidence="7">
    <location>
        <begin position="44"/>
        <end position="70"/>
    </location>
</feature>
<comment type="subcellular location">
    <subcellularLocation>
        <location evidence="1">Cell membrane</location>
        <topology evidence="1">Multi-pass membrane protein</topology>
    </subcellularLocation>
    <subcellularLocation>
        <location evidence="7">Membrane</location>
        <topology evidence="7">Multi-pass membrane protein</topology>
    </subcellularLocation>
</comment>
<dbReference type="GeneID" id="103365234"/>
<keyword evidence="6 7" id="KW-0472">Membrane</keyword>
<dbReference type="GO" id="GO:0005886">
    <property type="term" value="C:plasma membrane"/>
    <property type="evidence" value="ECO:0007669"/>
    <property type="project" value="UniProtKB-SubCell"/>
</dbReference>
<reference evidence="8" key="1">
    <citation type="submission" date="2023-09" db="UniProtKB">
        <authorList>
            <consortium name="Ensembl"/>
        </authorList>
    </citation>
    <scope>IDENTIFICATION</scope>
</reference>
<evidence type="ECO:0000256" key="4">
    <source>
        <dbReference type="ARBA" id="ARBA00022692"/>
    </source>
</evidence>
<evidence type="ECO:0000256" key="6">
    <source>
        <dbReference type="ARBA" id="ARBA00023136"/>
    </source>
</evidence>
<evidence type="ECO:0000256" key="3">
    <source>
        <dbReference type="ARBA" id="ARBA00022475"/>
    </source>
</evidence>
<dbReference type="PANTHER" id="PTHR16024">
    <property type="entry name" value="XK-RELATED PROTEIN"/>
    <property type="match status" value="1"/>
</dbReference>
<keyword evidence="5 7" id="KW-1133">Transmembrane helix</keyword>
<dbReference type="InterPro" id="IPR018629">
    <property type="entry name" value="XK-rel"/>
</dbReference>
<keyword evidence="9" id="KW-1185">Reference proteome</keyword>
<evidence type="ECO:0000256" key="1">
    <source>
        <dbReference type="ARBA" id="ARBA00004651"/>
    </source>
</evidence>
<dbReference type="Ensembl" id="ENSSPAT00000022680.1">
    <property type="protein sequence ID" value="ENSSPAP00000022329.1"/>
    <property type="gene ID" value="ENSSPAG00000016877.1"/>
</dbReference>
<dbReference type="InterPro" id="IPR050895">
    <property type="entry name" value="XK-related_scramblase"/>
</dbReference>
<accession>A0A3B5AWZ7</accession>
<comment type="similarity">
    <text evidence="2 7">Belongs to the XK family.</text>
</comment>
<dbReference type="AlphaFoldDB" id="A0A3B5AWZ7"/>
<dbReference type="RefSeq" id="XP_008290836.1">
    <property type="nucleotide sequence ID" value="XM_008292614.1"/>
</dbReference>
<dbReference type="OrthoDB" id="8190653at2759"/>
<evidence type="ECO:0000313" key="8">
    <source>
        <dbReference type="Ensembl" id="ENSSPAP00000022329.1"/>
    </source>
</evidence>
<name>A0A3B5AWZ7_9TELE</name>
<evidence type="ECO:0000256" key="7">
    <source>
        <dbReference type="RuleBase" id="RU910716"/>
    </source>
</evidence>
<feature type="transmembrane region" description="Helical" evidence="7">
    <location>
        <begin position="274"/>
        <end position="291"/>
    </location>
</feature>
<protein>
    <recommendedName>
        <fullName evidence="7">XK-related protein</fullName>
    </recommendedName>
</protein>
<feature type="transmembrane region" description="Helical" evidence="7">
    <location>
        <begin position="327"/>
        <end position="355"/>
    </location>
</feature>
<feature type="transmembrane region" description="Helical" evidence="7">
    <location>
        <begin position="231"/>
        <end position="254"/>
    </location>
</feature>
<feature type="transmembrane region" description="Helical" evidence="7">
    <location>
        <begin position="12"/>
        <end position="32"/>
    </location>
</feature>
<evidence type="ECO:0000256" key="2">
    <source>
        <dbReference type="ARBA" id="ARBA00008789"/>
    </source>
</evidence>
<sequence length="393" mass="45009">MMAQSDGQYSRRRWLFTILGLFLYVFDIWTDIGLALKYFQEGHYLWSGLTVMFVLTGLLVTQVFSCAWYWDDMSDALTYPERETTIQGLSKCELAVLHVCGIGIFTRYYLLLKKGIDVIWRPTNADTNEEKEVEHKKLFCMATDLSMLKLFEAFLENVPQLLLQIYILLGHDKGSAMQYLSMAFSFFSAAWALVDYRCCMRRSHPDIREMSSGLPTAIYLLYKVCTITSHILSYSLLLILSIYSTIALTVIWLLGTTWTHFLGTDFCKSRSLEMLYRAVIGVILMFTFFNVKGQNTKGEMTFYYFFYSVVNVAAPILLVFLKPGLEASTFLLVVIGLIFGGSVLGLVCLVMYYLFLHPKRESDEVDFASPGVVKETEATETVAMERVRNFLQP</sequence>
<feature type="transmembrane region" description="Helical" evidence="7">
    <location>
        <begin position="91"/>
        <end position="110"/>
    </location>
</feature>
<dbReference type="CTD" id="389668"/>
<feature type="transmembrane region" description="Helical" evidence="7">
    <location>
        <begin position="176"/>
        <end position="194"/>
    </location>
</feature>
<keyword evidence="3" id="KW-1003">Cell membrane</keyword>
<dbReference type="PANTHER" id="PTHR16024:SF13">
    <property type="entry name" value="XK-RELATED PROTEIN 9"/>
    <property type="match status" value="1"/>
</dbReference>
<evidence type="ECO:0000313" key="10">
    <source>
        <dbReference type="RefSeq" id="XP_008290836.1"/>
    </source>
</evidence>
<proteinExistence type="inferred from homology"/>
<feature type="transmembrane region" description="Helical" evidence="7">
    <location>
        <begin position="303"/>
        <end position="321"/>
    </location>
</feature>
<dbReference type="Proteomes" id="UP000694891">
    <property type="component" value="Unplaced"/>
</dbReference>
<dbReference type="GeneTree" id="ENSGT01140000282565"/>
<dbReference type="Pfam" id="PF09815">
    <property type="entry name" value="XK-related"/>
    <property type="match status" value="1"/>
</dbReference>
<gene>
    <name evidence="10" type="primary">xkr9</name>
</gene>
<reference evidence="10" key="2">
    <citation type="submission" date="2025-04" db="UniProtKB">
        <authorList>
            <consortium name="RefSeq"/>
        </authorList>
    </citation>
    <scope>IDENTIFICATION</scope>
</reference>
<organism evidence="8">
    <name type="scientific">Stegastes partitus</name>
    <name type="common">bicolor damselfish</name>
    <dbReference type="NCBI Taxonomy" id="144197"/>
    <lineage>
        <taxon>Eukaryota</taxon>
        <taxon>Metazoa</taxon>
        <taxon>Chordata</taxon>
        <taxon>Craniata</taxon>
        <taxon>Vertebrata</taxon>
        <taxon>Euteleostomi</taxon>
        <taxon>Actinopterygii</taxon>
        <taxon>Neopterygii</taxon>
        <taxon>Teleostei</taxon>
        <taxon>Neoteleostei</taxon>
        <taxon>Acanthomorphata</taxon>
        <taxon>Ovalentaria</taxon>
        <taxon>Pomacentridae</taxon>
        <taxon>Stegastes</taxon>
    </lineage>
</organism>
<evidence type="ECO:0000313" key="9">
    <source>
        <dbReference type="Proteomes" id="UP000694891"/>
    </source>
</evidence>
<dbReference type="STRING" id="144197.ENSSPAP00000022329"/>